<gene>
    <name evidence="1" type="ORF">SDC9_117563</name>
</gene>
<protein>
    <submittedName>
        <fullName evidence="1">Uncharacterized protein</fullName>
    </submittedName>
</protein>
<organism evidence="1">
    <name type="scientific">bioreactor metagenome</name>
    <dbReference type="NCBI Taxonomy" id="1076179"/>
    <lineage>
        <taxon>unclassified sequences</taxon>
        <taxon>metagenomes</taxon>
        <taxon>ecological metagenomes</taxon>
    </lineage>
</organism>
<proteinExistence type="predicted"/>
<sequence length="35" mass="4162">MIKKMDKLKANIEIANKIKAKREKLNFKNTKIACW</sequence>
<comment type="caution">
    <text evidence="1">The sequence shown here is derived from an EMBL/GenBank/DDBJ whole genome shotgun (WGS) entry which is preliminary data.</text>
</comment>
<reference evidence="1" key="1">
    <citation type="submission" date="2019-08" db="EMBL/GenBank/DDBJ databases">
        <authorList>
            <person name="Kucharzyk K."/>
            <person name="Murdoch R.W."/>
            <person name="Higgins S."/>
            <person name="Loffler F."/>
        </authorList>
    </citation>
    <scope>NUCLEOTIDE SEQUENCE</scope>
</reference>
<name>A0A645BZU0_9ZZZZ</name>
<accession>A0A645BZU0</accession>
<dbReference type="EMBL" id="VSSQ01023574">
    <property type="protein sequence ID" value="MPM70608.1"/>
    <property type="molecule type" value="Genomic_DNA"/>
</dbReference>
<dbReference type="AlphaFoldDB" id="A0A645BZU0"/>
<evidence type="ECO:0000313" key="1">
    <source>
        <dbReference type="EMBL" id="MPM70608.1"/>
    </source>
</evidence>